<feature type="compositionally biased region" description="Polar residues" evidence="1">
    <location>
        <begin position="217"/>
        <end position="228"/>
    </location>
</feature>
<dbReference type="EMBL" id="JAMHKS010000078">
    <property type="protein sequence ID" value="MCU6679999.1"/>
    <property type="molecule type" value="Genomic_DNA"/>
</dbReference>
<protein>
    <recommendedName>
        <fullName evidence="4">Terminase small subunit</fullName>
    </recommendedName>
</protein>
<dbReference type="RefSeq" id="WP_262664263.1">
    <property type="nucleotide sequence ID" value="NZ_JAMHKS010000078.1"/>
</dbReference>
<evidence type="ECO:0000313" key="2">
    <source>
        <dbReference type="EMBL" id="MCU6679999.1"/>
    </source>
</evidence>
<evidence type="ECO:0000313" key="3">
    <source>
        <dbReference type="Proteomes" id="UP001062027"/>
    </source>
</evidence>
<accession>A0ABT2RGK7</accession>
<organism evidence="2 3">
    <name type="scientific">Leclercia tamurae</name>
    <dbReference type="NCBI Taxonomy" id="2926467"/>
    <lineage>
        <taxon>Bacteria</taxon>
        <taxon>Pseudomonadati</taxon>
        <taxon>Pseudomonadota</taxon>
        <taxon>Gammaproteobacteria</taxon>
        <taxon>Enterobacterales</taxon>
        <taxon>Enterobacteriaceae</taxon>
        <taxon>Leclercia</taxon>
    </lineage>
</organism>
<feature type="region of interest" description="Disordered" evidence="1">
    <location>
        <begin position="190"/>
        <end position="228"/>
    </location>
</feature>
<gene>
    <name evidence="2" type="ORF">M8318_20340</name>
</gene>
<keyword evidence="3" id="KW-1185">Reference proteome</keyword>
<evidence type="ECO:0008006" key="4">
    <source>
        <dbReference type="Google" id="ProtNLM"/>
    </source>
</evidence>
<dbReference type="Proteomes" id="UP001062027">
    <property type="component" value="Unassembled WGS sequence"/>
</dbReference>
<feature type="compositionally biased region" description="Basic and acidic residues" evidence="1">
    <location>
        <begin position="190"/>
        <end position="204"/>
    </location>
</feature>
<proteinExistence type="predicted"/>
<sequence>MASGTRADSVSLITENHVFHLLSVDDKAPDAVLNPDKYKNNSQGNIMSTSISIRKLGRDYGYEHSTVLAWQKRGMPTDTEENARAWIVDNILTPLRDGDVRDKIDQARLRKMQAEADLAEAEVKLKLDQLIEADEVHRELTQYFKTLRDYIRSLPNKIQHEVFEQDSVLKVKRVLQARIDEMLNEIGDMKFEVPEEYEQGKDAENEQDDNSTEKRSTNNQTSTEVKAQ</sequence>
<name>A0ABT2RGK7_9ENTR</name>
<reference evidence="2" key="1">
    <citation type="submission" date="2022-05" db="EMBL/GenBank/DDBJ databases">
        <title>Description of a novel species of Leclercia; Leclercia tamurae and the Proposal for a Novel Genus Silvania gen. nov. Containing Two Novel Species Silvania hatchlandensis sp. nov. and Silvania confinis sp. nov. Isolated from the Rhizosphere of Oak.</title>
        <authorList>
            <person name="Maddock D.W."/>
            <person name="Brady C.L."/>
            <person name="Denman S."/>
            <person name="Arnold D."/>
        </authorList>
    </citation>
    <scope>NUCLEOTIDE SEQUENCE</scope>
    <source>
        <strain evidence="2">H6S3</strain>
    </source>
</reference>
<evidence type="ECO:0000256" key="1">
    <source>
        <dbReference type="SAM" id="MobiDB-lite"/>
    </source>
</evidence>
<comment type="caution">
    <text evidence="2">The sequence shown here is derived from an EMBL/GenBank/DDBJ whole genome shotgun (WGS) entry which is preliminary data.</text>
</comment>